<dbReference type="Proteomes" id="UP001497516">
    <property type="component" value="Chromosome 3"/>
</dbReference>
<gene>
    <name evidence="2" type="ORF">LTRI10_LOCUS18702</name>
</gene>
<accession>A0AAV2DU58</accession>
<name>A0AAV2DU58_9ROSI</name>
<proteinExistence type="predicted"/>
<organism evidence="2 3">
    <name type="scientific">Linum trigynum</name>
    <dbReference type="NCBI Taxonomy" id="586398"/>
    <lineage>
        <taxon>Eukaryota</taxon>
        <taxon>Viridiplantae</taxon>
        <taxon>Streptophyta</taxon>
        <taxon>Embryophyta</taxon>
        <taxon>Tracheophyta</taxon>
        <taxon>Spermatophyta</taxon>
        <taxon>Magnoliopsida</taxon>
        <taxon>eudicotyledons</taxon>
        <taxon>Gunneridae</taxon>
        <taxon>Pentapetalae</taxon>
        <taxon>rosids</taxon>
        <taxon>fabids</taxon>
        <taxon>Malpighiales</taxon>
        <taxon>Linaceae</taxon>
        <taxon>Linum</taxon>
    </lineage>
</organism>
<reference evidence="2 3" key="1">
    <citation type="submission" date="2024-04" db="EMBL/GenBank/DDBJ databases">
        <authorList>
            <person name="Fracassetti M."/>
        </authorList>
    </citation>
    <scope>NUCLEOTIDE SEQUENCE [LARGE SCALE GENOMIC DNA]</scope>
</reference>
<protein>
    <recommendedName>
        <fullName evidence="1">Retrotransposon Copia-like N-terminal domain-containing protein</fullName>
    </recommendedName>
</protein>
<evidence type="ECO:0000313" key="3">
    <source>
        <dbReference type="Proteomes" id="UP001497516"/>
    </source>
</evidence>
<sequence length="100" mass="11354">MTSTNIVTNPFYINPNESLNFTIKLSDTTNYNMWSITVRVELKSKNKLSFIIRSIPVPNLGHESYQAWEQSNTVVYFMILASLDPSLVNSVSSHDNAKLL</sequence>
<dbReference type="Pfam" id="PF14244">
    <property type="entry name" value="Retrotran_gag_3"/>
    <property type="match status" value="1"/>
</dbReference>
<feature type="domain" description="Retrotransposon Copia-like N-terminal" evidence="1">
    <location>
        <begin position="14"/>
        <end position="51"/>
    </location>
</feature>
<keyword evidence="3" id="KW-1185">Reference proteome</keyword>
<evidence type="ECO:0000259" key="1">
    <source>
        <dbReference type="Pfam" id="PF14244"/>
    </source>
</evidence>
<evidence type="ECO:0000313" key="2">
    <source>
        <dbReference type="EMBL" id="CAL1377017.1"/>
    </source>
</evidence>
<dbReference type="PANTHER" id="PTHR37610">
    <property type="entry name" value="CCHC-TYPE DOMAIN-CONTAINING PROTEIN"/>
    <property type="match status" value="1"/>
</dbReference>
<dbReference type="PANTHER" id="PTHR37610:SF55">
    <property type="entry name" value="RETROTRANSPOSON COPIA-LIKE N-TERMINAL DOMAIN-CONTAINING PROTEIN"/>
    <property type="match status" value="1"/>
</dbReference>
<dbReference type="EMBL" id="OZ034816">
    <property type="protein sequence ID" value="CAL1377017.1"/>
    <property type="molecule type" value="Genomic_DNA"/>
</dbReference>
<dbReference type="InterPro" id="IPR029472">
    <property type="entry name" value="Copia-like_N"/>
</dbReference>
<dbReference type="AlphaFoldDB" id="A0AAV2DU58"/>